<comment type="function">
    <text evidence="4">Has an important function as a repair enzyme for proteins that have been inactivated by oxidation. Catalyzes the reversible oxidation-reduction of methionine sulfoxide in proteins to methionine.</text>
</comment>
<dbReference type="PANTHER" id="PTHR43774:SF1">
    <property type="entry name" value="PEPTIDE METHIONINE SULFOXIDE REDUCTASE MSRA 2"/>
    <property type="match status" value="1"/>
</dbReference>
<keyword evidence="1 4" id="KW-0560">Oxidoreductase</keyword>
<feature type="active site" evidence="4">
    <location>
        <position position="49"/>
    </location>
</feature>
<dbReference type="PANTHER" id="PTHR43774">
    <property type="entry name" value="PEPTIDE METHIONINE SULFOXIDE REDUCTASE"/>
    <property type="match status" value="1"/>
</dbReference>
<evidence type="ECO:0000256" key="4">
    <source>
        <dbReference type="HAMAP-Rule" id="MF_01401"/>
    </source>
</evidence>
<comment type="catalytic activity">
    <reaction evidence="2 4">
        <text>L-methionyl-[protein] + [thioredoxin]-disulfide + H2O = L-methionyl-(S)-S-oxide-[protein] + [thioredoxin]-dithiol</text>
        <dbReference type="Rhea" id="RHEA:14217"/>
        <dbReference type="Rhea" id="RHEA-COMP:10698"/>
        <dbReference type="Rhea" id="RHEA-COMP:10700"/>
        <dbReference type="Rhea" id="RHEA-COMP:12313"/>
        <dbReference type="Rhea" id="RHEA-COMP:12315"/>
        <dbReference type="ChEBI" id="CHEBI:15377"/>
        <dbReference type="ChEBI" id="CHEBI:16044"/>
        <dbReference type="ChEBI" id="CHEBI:29950"/>
        <dbReference type="ChEBI" id="CHEBI:44120"/>
        <dbReference type="ChEBI" id="CHEBI:50058"/>
        <dbReference type="EC" id="1.8.4.11"/>
    </reaction>
</comment>
<proteinExistence type="inferred from homology"/>
<sequence>MKYLPLLVALAILATPLYAAERAVSLPAPAYDPAPATQGPQKLVVAGGCFWGVQGVFQRVRGVTRAVSGYAGGETETARYDKVSRGDSGHAESVEITYDPKEVTLGELLRVYFSVAHDPTQLNRQGPDTGTQYRSAIFVTSPEEEKIARDYIAQLSGAKAFAAPIVTRLEPLKAFYPAEAYHQDYLIRHPEQPYVAYNDLPKIDNLKRLFPALYRDRPALTLN</sequence>
<reference evidence="7 8" key="1">
    <citation type="submission" date="2024-02" db="EMBL/GenBank/DDBJ databases">
        <authorList>
            <person name="Grouzdev D."/>
        </authorList>
    </citation>
    <scope>NUCLEOTIDE SEQUENCE [LARGE SCALE GENOMIC DNA]</scope>
    <source>
        <strain evidence="7 8">9N</strain>
    </source>
</reference>
<name>A0ABU7XG21_9HYPH</name>
<comment type="caution">
    <text evidence="7">The sequence shown here is derived from an EMBL/GenBank/DDBJ whole genome shotgun (WGS) entry which is preliminary data.</text>
</comment>
<evidence type="ECO:0000256" key="1">
    <source>
        <dbReference type="ARBA" id="ARBA00023002"/>
    </source>
</evidence>
<dbReference type="SUPFAM" id="SSF55068">
    <property type="entry name" value="Peptide methionine sulfoxide reductase"/>
    <property type="match status" value="1"/>
</dbReference>
<dbReference type="InterPro" id="IPR036509">
    <property type="entry name" value="Met_Sox_Rdtase_MsrA_sf"/>
</dbReference>
<evidence type="ECO:0000256" key="2">
    <source>
        <dbReference type="ARBA" id="ARBA00047806"/>
    </source>
</evidence>
<evidence type="ECO:0000313" key="7">
    <source>
        <dbReference type="EMBL" id="MEF3366316.1"/>
    </source>
</evidence>
<gene>
    <name evidence="4 7" type="primary">msrA</name>
    <name evidence="7" type="ORF">V3H18_07195</name>
</gene>
<dbReference type="Gene3D" id="3.30.1060.10">
    <property type="entry name" value="Peptide methionine sulphoxide reductase MsrA"/>
    <property type="match status" value="1"/>
</dbReference>
<accession>A0ABU7XG21</accession>
<protein>
    <recommendedName>
        <fullName evidence="4">Peptide methionine sulfoxide reductase MsrA</fullName>
        <shortName evidence="4">Protein-methionine-S-oxide reductase</shortName>
        <ecNumber evidence="4">1.8.4.11</ecNumber>
    </recommendedName>
    <alternativeName>
        <fullName evidence="4">Peptide-methionine (S)-S-oxide reductase</fullName>
        <shortName evidence="4">Peptide Met(O) reductase</shortName>
    </alternativeName>
</protein>
<evidence type="ECO:0000256" key="5">
    <source>
        <dbReference type="SAM" id="SignalP"/>
    </source>
</evidence>
<dbReference type="EMBL" id="JAZHYN010000016">
    <property type="protein sequence ID" value="MEF3366316.1"/>
    <property type="molecule type" value="Genomic_DNA"/>
</dbReference>
<dbReference type="RefSeq" id="WP_332081307.1">
    <property type="nucleotide sequence ID" value="NZ_JAZHYN010000016.1"/>
</dbReference>
<evidence type="ECO:0000259" key="6">
    <source>
        <dbReference type="Pfam" id="PF01625"/>
    </source>
</evidence>
<evidence type="ECO:0000313" key="8">
    <source>
        <dbReference type="Proteomes" id="UP001350748"/>
    </source>
</evidence>
<evidence type="ECO:0000256" key="3">
    <source>
        <dbReference type="ARBA" id="ARBA00048782"/>
    </source>
</evidence>
<feature type="domain" description="Peptide methionine sulphoxide reductase MsrA" evidence="6">
    <location>
        <begin position="43"/>
        <end position="194"/>
    </location>
</feature>
<dbReference type="Pfam" id="PF01625">
    <property type="entry name" value="PMSR"/>
    <property type="match status" value="1"/>
</dbReference>
<organism evidence="7 8">
    <name type="scientific">Methylocystis borbori</name>
    <dbReference type="NCBI Taxonomy" id="3118750"/>
    <lineage>
        <taxon>Bacteria</taxon>
        <taxon>Pseudomonadati</taxon>
        <taxon>Pseudomonadota</taxon>
        <taxon>Alphaproteobacteria</taxon>
        <taxon>Hyphomicrobiales</taxon>
        <taxon>Methylocystaceae</taxon>
        <taxon>Methylocystis</taxon>
    </lineage>
</organism>
<dbReference type="NCBIfam" id="TIGR00401">
    <property type="entry name" value="msrA"/>
    <property type="match status" value="1"/>
</dbReference>
<dbReference type="EC" id="1.8.4.11" evidence="4"/>
<dbReference type="InterPro" id="IPR002569">
    <property type="entry name" value="Met_Sox_Rdtase_MsrA_dom"/>
</dbReference>
<dbReference type="Proteomes" id="UP001350748">
    <property type="component" value="Unassembled WGS sequence"/>
</dbReference>
<keyword evidence="5" id="KW-0732">Signal</keyword>
<dbReference type="HAMAP" id="MF_01401">
    <property type="entry name" value="MsrA"/>
    <property type="match status" value="1"/>
</dbReference>
<comment type="catalytic activity">
    <reaction evidence="3 4">
        <text>[thioredoxin]-disulfide + L-methionine + H2O = L-methionine (S)-S-oxide + [thioredoxin]-dithiol</text>
        <dbReference type="Rhea" id="RHEA:19993"/>
        <dbReference type="Rhea" id="RHEA-COMP:10698"/>
        <dbReference type="Rhea" id="RHEA-COMP:10700"/>
        <dbReference type="ChEBI" id="CHEBI:15377"/>
        <dbReference type="ChEBI" id="CHEBI:29950"/>
        <dbReference type="ChEBI" id="CHEBI:50058"/>
        <dbReference type="ChEBI" id="CHEBI:57844"/>
        <dbReference type="ChEBI" id="CHEBI:58772"/>
        <dbReference type="EC" id="1.8.4.11"/>
    </reaction>
</comment>
<feature type="chain" id="PRO_5046159354" description="Peptide methionine sulfoxide reductase MsrA" evidence="5">
    <location>
        <begin position="20"/>
        <end position="223"/>
    </location>
</feature>
<keyword evidence="8" id="KW-1185">Reference proteome</keyword>
<dbReference type="GO" id="GO:0008113">
    <property type="term" value="F:peptide-methionine (S)-S-oxide reductase activity"/>
    <property type="evidence" value="ECO:0007669"/>
    <property type="project" value="UniProtKB-EC"/>
</dbReference>
<feature type="signal peptide" evidence="5">
    <location>
        <begin position="1"/>
        <end position="19"/>
    </location>
</feature>
<comment type="similarity">
    <text evidence="4">Belongs to the MsrA Met sulfoxide reductase family.</text>
</comment>